<evidence type="ECO:0008006" key="4">
    <source>
        <dbReference type="Google" id="ProtNLM"/>
    </source>
</evidence>
<sequence>MPRPVGNVRLKAARQAAGYASQEALAEAIRNTAPQLGIRSLQISVRQVRRWESANPPWPQPDVQRVLTHLLGQSIEELGFTAPWDGTSSTREGASRRPVAASGAPPIGPVPGPFPTASNATQPATVGSDFAAITAAHRRLYWSVQPSQLHATVVEHTRLGTALMGETSGRCRTALAAALAESYLLAGRIDFFDLQQPNAANNAFVRGLQAAGEADDALLGAAILAHTAFIPGWESHREDAEERMSAARAYARRGNAPAMMLAWLDAVEAECMTRCNDTRTALRLISHAEGVLAEGDTDEPCPVWMDWFSPVRLAAFKGNTQLIAGHTAQARATLLGVLDNLPADDGKQRTIILGDLAAVEAAAGRPEEACRWANEALDQLSVTWYAVGMDRIRDVRKRLHAWRDEPYVRSLDDRMYGWGTTVSALQR</sequence>
<evidence type="ECO:0000256" key="1">
    <source>
        <dbReference type="SAM" id="MobiDB-lite"/>
    </source>
</evidence>
<dbReference type="Proteomes" id="UP000281594">
    <property type="component" value="Unassembled WGS sequence"/>
</dbReference>
<name>A0A3L8RMG3_STRRN</name>
<feature type="region of interest" description="Disordered" evidence="1">
    <location>
        <begin position="81"/>
        <end position="122"/>
    </location>
</feature>
<proteinExistence type="predicted"/>
<accession>A0A3L8RMG3</accession>
<comment type="caution">
    <text evidence="2">The sequence shown here is derived from an EMBL/GenBank/DDBJ whole genome shotgun (WGS) entry which is preliminary data.</text>
</comment>
<dbReference type="AlphaFoldDB" id="A0A3L8RMG3"/>
<organism evidence="2 3">
    <name type="scientific">Streptomyces rapamycinicus (strain ATCC 29253 / DSM 41530 / NRRL 5491 / AYB-994)</name>
    <name type="common">Streptomyces hygroscopicus (strain ATCC 29253)</name>
    <dbReference type="NCBI Taxonomy" id="1343740"/>
    <lineage>
        <taxon>Bacteria</taxon>
        <taxon>Bacillati</taxon>
        <taxon>Actinomycetota</taxon>
        <taxon>Actinomycetes</taxon>
        <taxon>Kitasatosporales</taxon>
        <taxon>Streptomycetaceae</taxon>
        <taxon>Streptomyces</taxon>
        <taxon>Streptomyces violaceusniger group</taxon>
    </lineage>
</organism>
<gene>
    <name evidence="2" type="ORF">D3C57_119530</name>
</gene>
<evidence type="ECO:0000313" key="2">
    <source>
        <dbReference type="EMBL" id="RLV80609.1"/>
    </source>
</evidence>
<reference evidence="2 3" key="1">
    <citation type="journal article" date="2018" name="J. Biol. Chem.">
        <title>Discovery of the actinoplanic acid pathway in Streptomyces rapamycinicus reveals a genetically conserved synergism with rapamycin.</title>
        <authorList>
            <person name="Mrak P."/>
            <person name="Krastel P."/>
            <person name="Pivk Lukancic P."/>
            <person name="Tao J."/>
            <person name="Pistorius D."/>
            <person name="Moore C.M."/>
        </authorList>
    </citation>
    <scope>NUCLEOTIDE SEQUENCE [LARGE SCALE GENOMIC DNA]</scope>
    <source>
        <strain evidence="2 3">NRRL 5491</strain>
    </source>
</reference>
<evidence type="ECO:0000313" key="3">
    <source>
        <dbReference type="Proteomes" id="UP000281594"/>
    </source>
</evidence>
<dbReference type="STRING" id="1343740.M271_24040"/>
<protein>
    <recommendedName>
        <fullName evidence="4">Transcriptional regulator</fullName>
    </recommendedName>
</protein>
<dbReference type="RefSeq" id="WP_121824567.1">
    <property type="nucleotide sequence ID" value="NC_022785.1"/>
</dbReference>
<dbReference type="EMBL" id="QYCY01000001">
    <property type="protein sequence ID" value="RLV80609.1"/>
    <property type="molecule type" value="Genomic_DNA"/>
</dbReference>